<accession>A0ABC8L306</accession>
<feature type="region of interest" description="Disordered" evidence="1">
    <location>
        <begin position="61"/>
        <end position="171"/>
    </location>
</feature>
<keyword evidence="3" id="KW-1185">Reference proteome</keyword>
<feature type="region of interest" description="Disordered" evidence="1">
    <location>
        <begin position="1"/>
        <end position="22"/>
    </location>
</feature>
<comment type="caution">
    <text evidence="2">The sequence shown here is derived from an EMBL/GenBank/DDBJ whole genome shotgun (WGS) entry which is preliminary data.</text>
</comment>
<evidence type="ECO:0000313" key="2">
    <source>
        <dbReference type="EMBL" id="CAH8369368.1"/>
    </source>
</evidence>
<feature type="compositionally biased region" description="Basic and acidic residues" evidence="1">
    <location>
        <begin position="122"/>
        <end position="137"/>
    </location>
</feature>
<dbReference type="AlphaFoldDB" id="A0ABC8L306"/>
<feature type="compositionally biased region" description="Basic and acidic residues" evidence="1">
    <location>
        <begin position="83"/>
        <end position="100"/>
    </location>
</feature>
<dbReference type="Proteomes" id="UP001642260">
    <property type="component" value="Unassembled WGS sequence"/>
</dbReference>
<proteinExistence type="predicted"/>
<feature type="compositionally biased region" description="Polar residues" evidence="1">
    <location>
        <begin position="65"/>
        <end position="77"/>
    </location>
</feature>
<evidence type="ECO:0000313" key="3">
    <source>
        <dbReference type="Proteomes" id="UP001642260"/>
    </source>
</evidence>
<dbReference type="EMBL" id="CAKOAT010418487">
    <property type="protein sequence ID" value="CAH8369368.1"/>
    <property type="molecule type" value="Genomic_DNA"/>
</dbReference>
<evidence type="ECO:0000256" key="1">
    <source>
        <dbReference type="SAM" id="MobiDB-lite"/>
    </source>
</evidence>
<name>A0ABC8L306_ERUVS</name>
<organism evidence="2 3">
    <name type="scientific">Eruca vesicaria subsp. sativa</name>
    <name type="common">Garden rocket</name>
    <name type="synonym">Eruca sativa</name>
    <dbReference type="NCBI Taxonomy" id="29727"/>
    <lineage>
        <taxon>Eukaryota</taxon>
        <taxon>Viridiplantae</taxon>
        <taxon>Streptophyta</taxon>
        <taxon>Embryophyta</taxon>
        <taxon>Tracheophyta</taxon>
        <taxon>Spermatophyta</taxon>
        <taxon>Magnoliopsida</taxon>
        <taxon>eudicotyledons</taxon>
        <taxon>Gunneridae</taxon>
        <taxon>Pentapetalae</taxon>
        <taxon>rosids</taxon>
        <taxon>malvids</taxon>
        <taxon>Brassicales</taxon>
        <taxon>Brassicaceae</taxon>
        <taxon>Brassiceae</taxon>
        <taxon>Eruca</taxon>
    </lineage>
</organism>
<sequence length="171" mass="19792">MHDHSDNKKSTYTKSKSPLREESFFHFPTTTEKEDVADRVTSKNLFYGGWTVDQSLKIRRISPRAGTTVSGLQTDLRQGQEIAPREKPQQRSRFDHERIKTVQTARRRERGGVLNRGGDQPRFGDESSRDQPRKRWTVEPSNPSRKRKGRNTKLSLILTRGSKTRLFSPLN</sequence>
<reference evidence="2 3" key="1">
    <citation type="submission" date="2022-03" db="EMBL/GenBank/DDBJ databases">
        <authorList>
            <person name="Macdonald S."/>
            <person name="Ahmed S."/>
            <person name="Newling K."/>
        </authorList>
    </citation>
    <scope>NUCLEOTIDE SEQUENCE [LARGE SCALE GENOMIC DNA]</scope>
</reference>
<gene>
    <name evidence="2" type="ORF">ERUC_LOCUS31143</name>
</gene>
<protein>
    <submittedName>
        <fullName evidence="2">Uncharacterized protein</fullName>
    </submittedName>
</protein>